<protein>
    <recommendedName>
        <fullName evidence="4">Secreted protein</fullName>
    </recommendedName>
</protein>
<organism evidence="2 3">
    <name type="scientific">Plectosphaerella plurivora</name>
    <dbReference type="NCBI Taxonomy" id="936078"/>
    <lineage>
        <taxon>Eukaryota</taxon>
        <taxon>Fungi</taxon>
        <taxon>Dikarya</taxon>
        <taxon>Ascomycota</taxon>
        <taxon>Pezizomycotina</taxon>
        <taxon>Sordariomycetes</taxon>
        <taxon>Hypocreomycetidae</taxon>
        <taxon>Glomerellales</taxon>
        <taxon>Plectosphaerellaceae</taxon>
        <taxon>Plectosphaerella</taxon>
    </lineage>
</organism>
<gene>
    <name evidence="2" type="ORF">F5X68DRAFT_215749</name>
</gene>
<keyword evidence="1" id="KW-0732">Signal</keyword>
<accession>A0A9P9A7Y8</accession>
<name>A0A9P9A7Y8_9PEZI</name>
<dbReference type="AlphaFoldDB" id="A0A9P9A7Y8"/>
<evidence type="ECO:0000256" key="1">
    <source>
        <dbReference type="SAM" id="SignalP"/>
    </source>
</evidence>
<feature type="signal peptide" evidence="1">
    <location>
        <begin position="1"/>
        <end position="20"/>
    </location>
</feature>
<evidence type="ECO:0000313" key="2">
    <source>
        <dbReference type="EMBL" id="KAH6670329.1"/>
    </source>
</evidence>
<proteinExistence type="predicted"/>
<evidence type="ECO:0008006" key="4">
    <source>
        <dbReference type="Google" id="ProtNLM"/>
    </source>
</evidence>
<dbReference type="EMBL" id="JAGSXJ010000030">
    <property type="protein sequence ID" value="KAH6670329.1"/>
    <property type="molecule type" value="Genomic_DNA"/>
</dbReference>
<keyword evidence="3" id="KW-1185">Reference proteome</keyword>
<dbReference type="Proteomes" id="UP000770015">
    <property type="component" value="Unassembled WGS sequence"/>
</dbReference>
<feature type="chain" id="PRO_5040368249" description="Secreted protein" evidence="1">
    <location>
        <begin position="21"/>
        <end position="75"/>
    </location>
</feature>
<comment type="caution">
    <text evidence="2">The sequence shown here is derived from an EMBL/GenBank/DDBJ whole genome shotgun (WGS) entry which is preliminary data.</text>
</comment>
<evidence type="ECO:0000313" key="3">
    <source>
        <dbReference type="Proteomes" id="UP000770015"/>
    </source>
</evidence>
<reference evidence="2" key="1">
    <citation type="journal article" date="2021" name="Nat. Commun.">
        <title>Genetic determinants of endophytism in the Arabidopsis root mycobiome.</title>
        <authorList>
            <person name="Mesny F."/>
            <person name="Miyauchi S."/>
            <person name="Thiergart T."/>
            <person name="Pickel B."/>
            <person name="Atanasova L."/>
            <person name="Karlsson M."/>
            <person name="Huettel B."/>
            <person name="Barry K.W."/>
            <person name="Haridas S."/>
            <person name="Chen C."/>
            <person name="Bauer D."/>
            <person name="Andreopoulos W."/>
            <person name="Pangilinan J."/>
            <person name="LaButti K."/>
            <person name="Riley R."/>
            <person name="Lipzen A."/>
            <person name="Clum A."/>
            <person name="Drula E."/>
            <person name="Henrissat B."/>
            <person name="Kohler A."/>
            <person name="Grigoriev I.V."/>
            <person name="Martin F.M."/>
            <person name="Hacquard S."/>
        </authorList>
    </citation>
    <scope>NUCLEOTIDE SEQUENCE</scope>
    <source>
        <strain evidence="2">MPI-SDFR-AT-0117</strain>
    </source>
</reference>
<sequence>MLIQAQSAAAGLILLHHARASTCACRGMRLWMKAYPTQAHAYEDLRTGPRDVGICLLTRRQRVPRIASRVSRGWK</sequence>